<feature type="region of interest" description="Disordered" evidence="8">
    <location>
        <begin position="126"/>
        <end position="153"/>
    </location>
</feature>
<dbReference type="ExpressionAtlas" id="A0A6I8ULV6">
    <property type="expression patterns" value="baseline"/>
</dbReference>
<dbReference type="PANTHER" id="PTHR15654:SF2">
    <property type="entry name" value="COILED-COIL DOMAIN-CONTAINING PROTEIN 113"/>
    <property type="match status" value="1"/>
</dbReference>
<keyword evidence="3 7" id="KW-0175">Coiled coil</keyword>
<dbReference type="GO" id="GO:0060271">
    <property type="term" value="P:cilium assembly"/>
    <property type="evidence" value="ECO:0007669"/>
    <property type="project" value="TreeGrafter"/>
</dbReference>
<keyword evidence="2" id="KW-0970">Cilium biogenesis/degradation</keyword>
<dbReference type="Pfam" id="PF13870">
    <property type="entry name" value="CCDC113_CCDC96_CC"/>
    <property type="match status" value="1"/>
</dbReference>
<dbReference type="KEGG" id="dpo:4817960"/>
<sequence length="450" mass="52346">MSTSGHSLKTTTPSMMLSRKSDIKSRLSHKSGTNQQDYVAPQDLDITAITYKFYLEEYRSYTPEERVARLATFDAMEMLQTIEQIHNDVATMKLENYIMVEFLEKNDPKLLIGLRQRRTSIMKRLQNKQRTSLHGSQMMSSRKSSSKRSIPVSTSHLASMLPAGVDRRRGVEYKLNYKAKAEMAEKRAAELEKRVVDIERNAMLEVKQLRAKIEELRARSEETMETENNFMLHFLRDENDLAFLESATERQIERKLRKFTSNWFKNARALLGTMKLTIVSLQETCQQHRADLITKSDLSGILTAVDFEKLIIKRTELINQLEEKNIHMAGLKGVTGKTSLAMTEEKQAMMNLESEMRTVLNRTEEVSRAISKLEKEVAIVQLHNEKDSVTLDELRAQLQEYEAPSVSEYIERKEEALVLEKEEKMLHRKIYILNMKLNNLIRRRMRISEF</sequence>
<evidence type="ECO:0000313" key="11">
    <source>
        <dbReference type="RefSeq" id="XP_001357466.3"/>
    </source>
</evidence>
<dbReference type="PANTHER" id="PTHR15654">
    <property type="entry name" value="COILED-COIL DOMAIN-CONTAINING PROTEIN 113-RELATED"/>
    <property type="match status" value="1"/>
</dbReference>
<evidence type="ECO:0000256" key="2">
    <source>
        <dbReference type="ARBA" id="ARBA00022794"/>
    </source>
</evidence>
<evidence type="ECO:0000256" key="8">
    <source>
        <dbReference type="SAM" id="MobiDB-lite"/>
    </source>
</evidence>
<dbReference type="RefSeq" id="XP_001357466.3">
    <property type="nucleotide sequence ID" value="XM_001357430.4"/>
</dbReference>
<dbReference type="GO" id="GO:0036064">
    <property type="term" value="C:ciliary basal body"/>
    <property type="evidence" value="ECO:0007669"/>
    <property type="project" value="TreeGrafter"/>
</dbReference>
<dbReference type="AlphaFoldDB" id="A0A6I8ULV6"/>
<accession>A0A6I8ULV6</accession>
<dbReference type="InterPro" id="IPR025254">
    <property type="entry name" value="CCDC113/CCDC96_CC"/>
</dbReference>
<evidence type="ECO:0000259" key="9">
    <source>
        <dbReference type="Pfam" id="PF13870"/>
    </source>
</evidence>
<feature type="domain" description="CCDC113/CCDC96 coiled-coil" evidence="9">
    <location>
        <begin position="265"/>
        <end position="438"/>
    </location>
</feature>
<evidence type="ECO:0000256" key="3">
    <source>
        <dbReference type="ARBA" id="ARBA00023054"/>
    </source>
</evidence>
<proteinExistence type="inferred from homology"/>
<dbReference type="GO" id="GO:0005930">
    <property type="term" value="C:axoneme"/>
    <property type="evidence" value="ECO:0007669"/>
    <property type="project" value="TreeGrafter"/>
</dbReference>
<evidence type="ECO:0000256" key="4">
    <source>
        <dbReference type="ARBA" id="ARBA00023273"/>
    </source>
</evidence>
<dbReference type="Proteomes" id="UP000001819">
    <property type="component" value="Chromosome 4"/>
</dbReference>
<feature type="coiled-coil region" evidence="7">
    <location>
        <begin position="342"/>
        <end position="376"/>
    </location>
</feature>
<gene>
    <name evidence="11" type="primary">LOC4817960</name>
</gene>
<dbReference type="InParanoid" id="A0A6I8ULV6"/>
<comment type="subcellular location">
    <subcellularLocation>
        <location evidence="1">Cell projection</location>
        <location evidence="1">Cilium</location>
    </subcellularLocation>
</comment>
<feature type="coiled-coil region" evidence="7">
    <location>
        <begin position="174"/>
        <end position="226"/>
    </location>
</feature>
<keyword evidence="4" id="KW-0966">Cell projection</keyword>
<comment type="similarity">
    <text evidence="5">Belongs to the CFAP263 family.</text>
</comment>
<evidence type="ECO:0000313" key="10">
    <source>
        <dbReference type="Proteomes" id="UP000001819"/>
    </source>
</evidence>
<feature type="region of interest" description="Disordered" evidence="8">
    <location>
        <begin position="1"/>
        <end position="36"/>
    </location>
</feature>
<keyword evidence="10" id="KW-1185">Reference proteome</keyword>
<organism evidence="10 11">
    <name type="scientific">Drosophila pseudoobscura pseudoobscura</name>
    <name type="common">Fruit fly</name>
    <dbReference type="NCBI Taxonomy" id="46245"/>
    <lineage>
        <taxon>Eukaryota</taxon>
        <taxon>Metazoa</taxon>
        <taxon>Ecdysozoa</taxon>
        <taxon>Arthropoda</taxon>
        <taxon>Hexapoda</taxon>
        <taxon>Insecta</taxon>
        <taxon>Pterygota</taxon>
        <taxon>Neoptera</taxon>
        <taxon>Endopterygota</taxon>
        <taxon>Diptera</taxon>
        <taxon>Brachycera</taxon>
        <taxon>Muscomorpha</taxon>
        <taxon>Ephydroidea</taxon>
        <taxon>Drosophilidae</taxon>
        <taxon>Drosophila</taxon>
        <taxon>Sophophora</taxon>
    </lineage>
</organism>
<feature type="compositionally biased region" description="Low complexity" evidence="8">
    <location>
        <begin position="138"/>
        <end position="149"/>
    </location>
</feature>
<feature type="compositionally biased region" description="Polar residues" evidence="8">
    <location>
        <begin position="1"/>
        <end position="15"/>
    </location>
</feature>
<evidence type="ECO:0000256" key="6">
    <source>
        <dbReference type="ARBA" id="ARBA00044798"/>
    </source>
</evidence>
<dbReference type="FunCoup" id="A0A6I8ULV6">
    <property type="interactions" value="2"/>
</dbReference>
<evidence type="ECO:0000256" key="5">
    <source>
        <dbReference type="ARBA" id="ARBA00044506"/>
    </source>
</evidence>
<name>A0A6I8ULV6_DROPS</name>
<feature type="compositionally biased region" description="Polar residues" evidence="8">
    <location>
        <begin position="128"/>
        <end position="137"/>
    </location>
</feature>
<evidence type="ECO:0000256" key="1">
    <source>
        <dbReference type="ARBA" id="ARBA00004138"/>
    </source>
</evidence>
<dbReference type="InterPro" id="IPR051885">
    <property type="entry name" value="CC_CF"/>
</dbReference>
<reference evidence="11" key="1">
    <citation type="submission" date="2025-08" db="UniProtKB">
        <authorList>
            <consortium name="RefSeq"/>
        </authorList>
    </citation>
    <scope>IDENTIFICATION</scope>
    <source>
        <strain evidence="11">MV-25-SWS-2005</strain>
        <tissue evidence="11">Whole body</tissue>
    </source>
</reference>
<evidence type="ECO:0000256" key="7">
    <source>
        <dbReference type="SAM" id="Coils"/>
    </source>
</evidence>
<protein>
    <recommendedName>
        <fullName evidence="6">Cilia- and flagella-associated protein 263</fullName>
    </recommendedName>
</protein>